<dbReference type="Proteomes" id="UP000070444">
    <property type="component" value="Unassembled WGS sequence"/>
</dbReference>
<dbReference type="AlphaFoldDB" id="A0A137P641"/>
<feature type="region of interest" description="Disordered" evidence="1">
    <location>
        <begin position="47"/>
        <end position="94"/>
    </location>
</feature>
<feature type="transmembrane region" description="Helical" evidence="2">
    <location>
        <begin position="18"/>
        <end position="38"/>
    </location>
</feature>
<proteinExistence type="predicted"/>
<name>A0A137P641_CONC2</name>
<organism evidence="3 4">
    <name type="scientific">Conidiobolus coronatus (strain ATCC 28846 / CBS 209.66 / NRRL 28638)</name>
    <name type="common">Delacroixia coronata</name>
    <dbReference type="NCBI Taxonomy" id="796925"/>
    <lineage>
        <taxon>Eukaryota</taxon>
        <taxon>Fungi</taxon>
        <taxon>Fungi incertae sedis</taxon>
        <taxon>Zoopagomycota</taxon>
        <taxon>Entomophthoromycotina</taxon>
        <taxon>Entomophthoromycetes</taxon>
        <taxon>Entomophthorales</taxon>
        <taxon>Ancylistaceae</taxon>
        <taxon>Conidiobolus</taxon>
    </lineage>
</organism>
<keyword evidence="2" id="KW-0812">Transmembrane</keyword>
<dbReference type="EMBL" id="KQ964501">
    <property type="protein sequence ID" value="KXN70478.1"/>
    <property type="molecule type" value="Genomic_DNA"/>
</dbReference>
<evidence type="ECO:0000313" key="4">
    <source>
        <dbReference type="Proteomes" id="UP000070444"/>
    </source>
</evidence>
<evidence type="ECO:0000256" key="2">
    <source>
        <dbReference type="SAM" id="Phobius"/>
    </source>
</evidence>
<evidence type="ECO:0000256" key="1">
    <source>
        <dbReference type="SAM" id="MobiDB-lite"/>
    </source>
</evidence>
<feature type="non-terminal residue" evidence="3">
    <location>
        <position position="94"/>
    </location>
</feature>
<sequence length="94" mass="10485">MYLERRNILINGSAASRVILFVIIGGSVLSVSLIIGFFKKKIFSRFSSTDNNNQSTDSNNANNTNDMVDYVPEYTPPLPQAHIVDQTPPPPYRP</sequence>
<accession>A0A137P641</accession>
<keyword evidence="2" id="KW-0472">Membrane</keyword>
<evidence type="ECO:0000313" key="3">
    <source>
        <dbReference type="EMBL" id="KXN70478.1"/>
    </source>
</evidence>
<reference evidence="3 4" key="1">
    <citation type="journal article" date="2015" name="Genome Biol. Evol.">
        <title>Phylogenomic analyses indicate that early fungi evolved digesting cell walls of algal ancestors of land plants.</title>
        <authorList>
            <person name="Chang Y."/>
            <person name="Wang S."/>
            <person name="Sekimoto S."/>
            <person name="Aerts A.L."/>
            <person name="Choi C."/>
            <person name="Clum A."/>
            <person name="LaButti K.M."/>
            <person name="Lindquist E.A."/>
            <person name="Yee Ngan C."/>
            <person name="Ohm R.A."/>
            <person name="Salamov A.A."/>
            <person name="Grigoriev I.V."/>
            <person name="Spatafora J.W."/>
            <person name="Berbee M.L."/>
        </authorList>
    </citation>
    <scope>NUCLEOTIDE SEQUENCE [LARGE SCALE GENOMIC DNA]</scope>
    <source>
        <strain evidence="3 4">NRRL 28638</strain>
    </source>
</reference>
<keyword evidence="4" id="KW-1185">Reference proteome</keyword>
<gene>
    <name evidence="3" type="ORF">CONCODRAFT_78842</name>
</gene>
<protein>
    <submittedName>
        <fullName evidence="3">Uncharacterized protein</fullName>
    </submittedName>
</protein>
<keyword evidence="2" id="KW-1133">Transmembrane helix</keyword>
<feature type="compositionally biased region" description="Low complexity" evidence="1">
    <location>
        <begin position="47"/>
        <end position="66"/>
    </location>
</feature>